<dbReference type="InterPro" id="IPR029006">
    <property type="entry name" value="ADF-H/Gelsolin-like_dom_sf"/>
</dbReference>
<dbReference type="GO" id="GO:0005096">
    <property type="term" value="F:GTPase activator activity"/>
    <property type="evidence" value="ECO:0007669"/>
    <property type="project" value="TreeGrafter"/>
</dbReference>
<dbReference type="GO" id="GO:0070971">
    <property type="term" value="C:endoplasmic reticulum exit site"/>
    <property type="evidence" value="ECO:0007669"/>
    <property type="project" value="TreeGrafter"/>
</dbReference>
<keyword evidence="6" id="KW-0472">Membrane</keyword>
<keyword evidence="6" id="KW-0862">Zinc</keyword>
<dbReference type="GO" id="GO:0030127">
    <property type="term" value="C:COPII vesicle coat"/>
    <property type="evidence" value="ECO:0007669"/>
    <property type="project" value="InterPro"/>
</dbReference>
<comment type="caution">
    <text evidence="8">The sequence shown here is derived from an EMBL/GenBank/DDBJ whole genome shotgun (WGS) entry which is preliminary data.</text>
</comment>
<name>A0AAE0FSU7_9CHLO</name>
<comment type="function">
    <text evidence="5 6">Component of the coat protein complex II (COPII) which promotes the formation of transport vesicles from the endoplasmic reticulum (ER). The coat has two main functions, the physical deformation of the endoplasmic reticulum membrane into vesicles and the selection of cargo molecules.</text>
</comment>
<accession>A0AAE0FSU7</accession>
<gene>
    <name evidence="8" type="ORF">CYMTET_26064</name>
</gene>
<keyword evidence="9" id="KW-1185">Reference proteome</keyword>
<evidence type="ECO:0000256" key="5">
    <source>
        <dbReference type="ARBA" id="ARBA00025471"/>
    </source>
</evidence>
<keyword evidence="6" id="KW-0813">Transport</keyword>
<comment type="subcellular location">
    <subcellularLocation>
        <location evidence="6">Cytoplasmic vesicle</location>
        <location evidence="6">COPII-coated vesicle membrane</location>
        <topology evidence="6">Peripheral membrane protein</topology>
        <orientation evidence="6">Cytoplasmic side</orientation>
    </subcellularLocation>
    <subcellularLocation>
        <location evidence="6">Endoplasmic reticulum membrane</location>
        <topology evidence="6">Peripheral membrane protein</topology>
        <orientation evidence="6">Cytoplasmic side</orientation>
    </subcellularLocation>
    <subcellularLocation>
        <location evidence="1">Golgi apparatus membrane</location>
        <topology evidence="1">Peripheral membrane protein</topology>
        <orientation evidence="1">Cytoplasmic side</orientation>
    </subcellularLocation>
</comment>
<evidence type="ECO:0000313" key="9">
    <source>
        <dbReference type="Proteomes" id="UP001190700"/>
    </source>
</evidence>
<dbReference type="Gene3D" id="3.40.20.10">
    <property type="entry name" value="Severin"/>
    <property type="match status" value="1"/>
</dbReference>
<feature type="domain" description="Gelsolin-like" evidence="7">
    <location>
        <begin position="41"/>
        <end position="127"/>
    </location>
</feature>
<evidence type="ECO:0000256" key="6">
    <source>
        <dbReference type="RuleBase" id="RU365030"/>
    </source>
</evidence>
<dbReference type="SUPFAM" id="SSF82754">
    <property type="entry name" value="C-terminal, gelsolin-like domain of Sec23/24"/>
    <property type="match status" value="1"/>
</dbReference>
<dbReference type="Proteomes" id="UP001190700">
    <property type="component" value="Unassembled WGS sequence"/>
</dbReference>
<dbReference type="GO" id="GO:0046872">
    <property type="term" value="F:metal ion binding"/>
    <property type="evidence" value="ECO:0007669"/>
    <property type="project" value="UniProtKB-KW"/>
</dbReference>
<dbReference type="GO" id="GO:0090110">
    <property type="term" value="P:COPII-coated vesicle cargo loading"/>
    <property type="evidence" value="ECO:0007669"/>
    <property type="project" value="TreeGrafter"/>
</dbReference>
<proteinExistence type="inferred from homology"/>
<dbReference type="PANTHER" id="PTHR11141">
    <property type="entry name" value="PROTEIN TRANSPORT PROTEIN SEC23"/>
    <property type="match status" value="1"/>
</dbReference>
<organism evidence="8 9">
    <name type="scientific">Cymbomonas tetramitiformis</name>
    <dbReference type="NCBI Taxonomy" id="36881"/>
    <lineage>
        <taxon>Eukaryota</taxon>
        <taxon>Viridiplantae</taxon>
        <taxon>Chlorophyta</taxon>
        <taxon>Pyramimonadophyceae</taxon>
        <taxon>Pyramimonadales</taxon>
        <taxon>Pyramimonadaceae</taxon>
        <taxon>Cymbomonas</taxon>
    </lineage>
</organism>
<dbReference type="PANTHER" id="PTHR11141:SF0">
    <property type="entry name" value="PROTEIN TRANSPORT PROTEIN SEC23"/>
    <property type="match status" value="1"/>
</dbReference>
<keyword evidence="6" id="KW-0479">Metal-binding</keyword>
<protein>
    <recommendedName>
        <fullName evidence="3 6">Protein transport protein SEC23</fullName>
    </recommendedName>
</protein>
<dbReference type="AlphaFoldDB" id="A0AAE0FSU7"/>
<keyword evidence="6" id="KW-0653">Protein transport</keyword>
<evidence type="ECO:0000256" key="2">
    <source>
        <dbReference type="ARBA" id="ARBA00009210"/>
    </source>
</evidence>
<dbReference type="Gene3D" id="1.20.120.730">
    <property type="entry name" value="Sec23/Sec24 helical domain"/>
    <property type="match status" value="1"/>
</dbReference>
<dbReference type="InterPro" id="IPR037364">
    <property type="entry name" value="Sec23"/>
</dbReference>
<dbReference type="GO" id="GO:0005789">
    <property type="term" value="C:endoplasmic reticulum membrane"/>
    <property type="evidence" value="ECO:0007669"/>
    <property type="project" value="UniProtKB-SubCell"/>
</dbReference>
<evidence type="ECO:0000256" key="1">
    <source>
        <dbReference type="ARBA" id="ARBA00004255"/>
    </source>
</evidence>
<dbReference type="Pfam" id="PF00626">
    <property type="entry name" value="Gelsolin"/>
    <property type="match status" value="1"/>
</dbReference>
<sequence>VFNNTPDETAYNRLMLNREAVMGSLVMIQPTLLSYSLEGPPTPALLDVTSIQPDRILLLDTYFLIIIFKGSTISQWQKAGYQDAPEHEHFRQLLSAPKAEADVLLKDRLPMPKIVETEQHGSQARFLLAKLNPSATHTSNNYSSNEIIFTDDVSLQVFMEHLARLSVQS</sequence>
<dbReference type="SUPFAM" id="SSF81811">
    <property type="entry name" value="Helical domain of Sec23/24"/>
    <property type="match status" value="1"/>
</dbReference>
<keyword evidence="6" id="KW-0968">Cytoplasmic vesicle</keyword>
<evidence type="ECO:0000259" key="7">
    <source>
        <dbReference type="Pfam" id="PF00626"/>
    </source>
</evidence>
<keyword evidence="6" id="KW-0963">Cytoplasm</keyword>
<dbReference type="InterPro" id="IPR036180">
    <property type="entry name" value="Gelsolin-like_dom_sf"/>
</dbReference>
<keyword evidence="6" id="KW-0931">ER-Golgi transport</keyword>
<evidence type="ECO:0000256" key="4">
    <source>
        <dbReference type="ARBA" id="ARBA00023034"/>
    </source>
</evidence>
<dbReference type="EMBL" id="LGRX02014056">
    <property type="protein sequence ID" value="KAK3265239.1"/>
    <property type="molecule type" value="Genomic_DNA"/>
</dbReference>
<keyword evidence="4" id="KW-0333">Golgi apparatus</keyword>
<comment type="similarity">
    <text evidence="2 6">Belongs to the SEC23/SEC24 family. SEC23 subfamily.</text>
</comment>
<evidence type="ECO:0000313" key="8">
    <source>
        <dbReference type="EMBL" id="KAK3265239.1"/>
    </source>
</evidence>
<dbReference type="InterPro" id="IPR036175">
    <property type="entry name" value="Sec23/24_helical_dom_sf"/>
</dbReference>
<dbReference type="InterPro" id="IPR007123">
    <property type="entry name" value="Gelsolin-like_dom"/>
</dbReference>
<evidence type="ECO:0000256" key="3">
    <source>
        <dbReference type="ARBA" id="ARBA00021212"/>
    </source>
</evidence>
<dbReference type="GO" id="GO:0006886">
    <property type="term" value="P:intracellular protein transport"/>
    <property type="evidence" value="ECO:0007669"/>
    <property type="project" value="InterPro"/>
</dbReference>
<feature type="non-terminal residue" evidence="8">
    <location>
        <position position="1"/>
    </location>
</feature>
<keyword evidence="6" id="KW-0256">Endoplasmic reticulum</keyword>
<reference evidence="8 9" key="1">
    <citation type="journal article" date="2015" name="Genome Biol. Evol.">
        <title>Comparative Genomics of a Bacterivorous Green Alga Reveals Evolutionary Causalities and Consequences of Phago-Mixotrophic Mode of Nutrition.</title>
        <authorList>
            <person name="Burns J.A."/>
            <person name="Paasch A."/>
            <person name="Narechania A."/>
            <person name="Kim E."/>
        </authorList>
    </citation>
    <scope>NUCLEOTIDE SEQUENCE [LARGE SCALE GENOMIC DNA]</scope>
    <source>
        <strain evidence="8 9">PLY_AMNH</strain>
    </source>
</reference>
<dbReference type="GO" id="GO:0000139">
    <property type="term" value="C:Golgi membrane"/>
    <property type="evidence" value="ECO:0007669"/>
    <property type="project" value="UniProtKB-SubCell"/>
</dbReference>
<dbReference type="FunFam" id="3.40.20.10:FF:000041">
    <property type="entry name" value="Protein transport protein SEC23"/>
    <property type="match status" value="1"/>
</dbReference>